<organism evidence="2 3">
    <name type="scientific">Nonlabens tegetincola</name>
    <dbReference type="NCBI Taxonomy" id="323273"/>
    <lineage>
        <taxon>Bacteria</taxon>
        <taxon>Pseudomonadati</taxon>
        <taxon>Bacteroidota</taxon>
        <taxon>Flavobacteriia</taxon>
        <taxon>Flavobacteriales</taxon>
        <taxon>Flavobacteriaceae</taxon>
        <taxon>Nonlabens</taxon>
    </lineage>
</organism>
<evidence type="ECO:0000313" key="3">
    <source>
        <dbReference type="Proteomes" id="UP000029221"/>
    </source>
</evidence>
<dbReference type="PROSITE" id="PS50889">
    <property type="entry name" value="S4"/>
    <property type="match status" value="1"/>
</dbReference>
<dbReference type="EMBL" id="BBML01000006">
    <property type="protein sequence ID" value="GAK97681.1"/>
    <property type="molecule type" value="Genomic_DNA"/>
</dbReference>
<keyword evidence="1" id="KW-0694">RNA-binding</keyword>
<sequence length="39" mass="4513">MNDVAVKPSRDVYPGDLITLRKDQIEYIVEVIDLPANRR</sequence>
<evidence type="ECO:0000313" key="2">
    <source>
        <dbReference type="EMBL" id="GAK97681.1"/>
    </source>
</evidence>
<proteinExistence type="predicted"/>
<dbReference type="eggNOG" id="COG1188">
    <property type="taxonomic scope" value="Bacteria"/>
</dbReference>
<reference evidence="2" key="1">
    <citation type="journal article" date="2014" name="Genome Announc.">
        <title>Draft Genome Sequences of Marine Flavobacterium Nonlabens Strains NR17, NR24, NR27, NR32, NR33, and Ara13.</title>
        <authorList>
            <person name="Nakanishi M."/>
            <person name="Meirelles P."/>
            <person name="Suzuki R."/>
            <person name="Takatani N."/>
            <person name="Mino S."/>
            <person name="Suda W."/>
            <person name="Oshima K."/>
            <person name="Hattori M."/>
            <person name="Ohkuma M."/>
            <person name="Hosokawa M."/>
            <person name="Miyashita K."/>
            <person name="Thompson F.L."/>
            <person name="Niwa A."/>
            <person name="Sawabe T."/>
            <person name="Sawabe T."/>
        </authorList>
    </citation>
    <scope>NUCLEOTIDE SEQUENCE [LARGE SCALE GENOMIC DNA]</scope>
    <source>
        <strain evidence="2">JCM 19294</strain>
    </source>
</reference>
<name>A0A090QQB0_9FLAO</name>
<dbReference type="Proteomes" id="UP000029221">
    <property type="component" value="Unassembled WGS sequence"/>
</dbReference>
<gene>
    <name evidence="2" type="ORF">JCM19294_217</name>
</gene>
<protein>
    <submittedName>
        <fullName evidence="2">Uncharacterized protein</fullName>
    </submittedName>
</protein>
<dbReference type="STRING" id="319236.BST91_06525"/>
<dbReference type="Gene3D" id="3.10.290.10">
    <property type="entry name" value="RNA-binding S4 domain"/>
    <property type="match status" value="1"/>
</dbReference>
<dbReference type="AlphaFoldDB" id="A0A090QQB0"/>
<dbReference type="GO" id="GO:0003723">
    <property type="term" value="F:RNA binding"/>
    <property type="evidence" value="ECO:0007669"/>
    <property type="project" value="UniProtKB-KW"/>
</dbReference>
<keyword evidence="3" id="KW-1185">Reference proteome</keyword>
<accession>A0A090QQB0</accession>
<comment type="caution">
    <text evidence="2">The sequence shown here is derived from an EMBL/GenBank/DDBJ whole genome shotgun (WGS) entry which is preliminary data.</text>
</comment>
<dbReference type="InterPro" id="IPR036986">
    <property type="entry name" value="S4_RNA-bd_sf"/>
</dbReference>
<evidence type="ECO:0000256" key="1">
    <source>
        <dbReference type="PROSITE-ProRule" id="PRU00182"/>
    </source>
</evidence>
<dbReference type="SUPFAM" id="SSF55174">
    <property type="entry name" value="Alpha-L RNA-binding motif"/>
    <property type="match status" value="1"/>
</dbReference>